<keyword evidence="2" id="KW-1185">Reference proteome</keyword>
<evidence type="ECO:0000313" key="1">
    <source>
        <dbReference type="EMBL" id="PPQ81248.1"/>
    </source>
</evidence>
<name>A0A409WRW0_9AGAR</name>
<dbReference type="AlphaFoldDB" id="A0A409WRW0"/>
<comment type="caution">
    <text evidence="1">The sequence shown here is derived from an EMBL/GenBank/DDBJ whole genome shotgun (WGS) entry which is preliminary data.</text>
</comment>
<protein>
    <submittedName>
        <fullName evidence="1">Uncharacterized protein</fullName>
    </submittedName>
</protein>
<evidence type="ECO:0000313" key="2">
    <source>
        <dbReference type="Proteomes" id="UP000284706"/>
    </source>
</evidence>
<dbReference type="Proteomes" id="UP000284706">
    <property type="component" value="Unassembled WGS sequence"/>
</dbReference>
<dbReference type="InParanoid" id="A0A409WRW0"/>
<organism evidence="1 2">
    <name type="scientific">Gymnopilus dilepis</name>
    <dbReference type="NCBI Taxonomy" id="231916"/>
    <lineage>
        <taxon>Eukaryota</taxon>
        <taxon>Fungi</taxon>
        <taxon>Dikarya</taxon>
        <taxon>Basidiomycota</taxon>
        <taxon>Agaricomycotina</taxon>
        <taxon>Agaricomycetes</taxon>
        <taxon>Agaricomycetidae</taxon>
        <taxon>Agaricales</taxon>
        <taxon>Agaricineae</taxon>
        <taxon>Hymenogastraceae</taxon>
        <taxon>Gymnopilus</taxon>
    </lineage>
</organism>
<reference evidence="1 2" key="1">
    <citation type="journal article" date="2018" name="Evol. Lett.">
        <title>Horizontal gene cluster transfer increased hallucinogenic mushroom diversity.</title>
        <authorList>
            <person name="Reynolds H.T."/>
            <person name="Vijayakumar V."/>
            <person name="Gluck-Thaler E."/>
            <person name="Korotkin H.B."/>
            <person name="Matheny P.B."/>
            <person name="Slot J.C."/>
        </authorList>
    </citation>
    <scope>NUCLEOTIDE SEQUENCE [LARGE SCALE GENOMIC DNA]</scope>
    <source>
        <strain evidence="1 2">SRW20</strain>
    </source>
</reference>
<dbReference type="EMBL" id="NHYE01004889">
    <property type="protein sequence ID" value="PPQ81248.1"/>
    <property type="molecule type" value="Genomic_DNA"/>
</dbReference>
<gene>
    <name evidence="1" type="ORF">CVT26_010376</name>
</gene>
<proteinExistence type="predicted"/>
<accession>A0A409WRW0</accession>
<sequence length="71" mass="7578">MYHFPSFKVNGSLLATRESGRSGVSDSYQGSCPLDATSSFKLQAPSFKLQASTFALMITAAAEAKKAKDDL</sequence>